<reference evidence="7" key="1">
    <citation type="submission" date="2022-10" db="EMBL/GenBank/DDBJ databases">
        <title>Genome assembly of Pristionchus species.</title>
        <authorList>
            <person name="Yoshida K."/>
            <person name="Sommer R.J."/>
        </authorList>
    </citation>
    <scope>NUCLEOTIDE SEQUENCE [LARGE SCALE GENOMIC DNA]</scope>
    <source>
        <strain evidence="7">RS5460</strain>
    </source>
</reference>
<gene>
    <name evidence="6" type="ORF">PMAYCL1PPCAC_32397</name>
</gene>
<dbReference type="PANTHER" id="PTHR23259">
    <property type="entry name" value="RIDDLE"/>
    <property type="match status" value="1"/>
</dbReference>
<organism evidence="6 7">
    <name type="scientific">Pristionchus mayeri</name>
    <dbReference type="NCBI Taxonomy" id="1317129"/>
    <lineage>
        <taxon>Eukaryota</taxon>
        <taxon>Metazoa</taxon>
        <taxon>Ecdysozoa</taxon>
        <taxon>Nematoda</taxon>
        <taxon>Chromadorea</taxon>
        <taxon>Rhabditida</taxon>
        <taxon>Rhabditina</taxon>
        <taxon>Diplogasteromorpha</taxon>
        <taxon>Diplogasteroidea</taxon>
        <taxon>Neodiplogasteridae</taxon>
        <taxon>Pristionchus</taxon>
    </lineage>
</organism>
<keyword evidence="4" id="KW-0732">Signal</keyword>
<dbReference type="InterPro" id="IPR051368">
    <property type="entry name" value="SerProtInhib-TIL_Domain"/>
</dbReference>
<dbReference type="EMBL" id="BTRK01000006">
    <property type="protein sequence ID" value="GMR62202.1"/>
    <property type="molecule type" value="Genomic_DNA"/>
</dbReference>
<dbReference type="Proteomes" id="UP001328107">
    <property type="component" value="Unassembled WGS sequence"/>
</dbReference>
<sequence length="304" mass="32783">FLWRRPPRMTRAMILTLALSSALVAARTPVLLNACAATSCLVGTVCLERNGVAQCVAPPNSSPPSNGKCTVRFEEWTVCATCEPTCYNRTPACAYNCQPARCMCRHGFFRSKEGQCVTENDCDAALPRPLRSAVSQQCGSNQVFNECSSECPPKCGEDNAPPCPPVCGPPKCECKAGFYLTAEGFCVTKAECVVPQQCGKNQVFRECSSPCAPKCGQYGVRPCMTFACGPPQCECEVGFYRDSHGECVSRAECEAQSSTPKTPGQDDCQPNEIFRECSTMCEQKCGNQLVMVCPASCGPPKCQC</sequence>
<protein>
    <recommendedName>
        <fullName evidence="5">TIL domain-containing protein</fullName>
    </recommendedName>
</protein>
<proteinExistence type="predicted"/>
<feature type="domain" description="TIL" evidence="5">
    <location>
        <begin position="198"/>
        <end position="253"/>
    </location>
</feature>
<dbReference type="AlphaFoldDB" id="A0AAN5IDE2"/>
<dbReference type="Pfam" id="PF01826">
    <property type="entry name" value="TIL"/>
    <property type="match status" value="3"/>
</dbReference>
<feature type="domain" description="TIL" evidence="5">
    <location>
        <begin position="74"/>
        <end position="122"/>
    </location>
</feature>
<feature type="signal peptide" evidence="4">
    <location>
        <begin position="1"/>
        <end position="26"/>
    </location>
</feature>
<keyword evidence="1" id="KW-0646">Protease inhibitor</keyword>
<feature type="non-terminal residue" evidence="6">
    <location>
        <position position="1"/>
    </location>
</feature>
<accession>A0AAN5IDE2</accession>
<dbReference type="GO" id="GO:0004867">
    <property type="term" value="F:serine-type endopeptidase inhibitor activity"/>
    <property type="evidence" value="ECO:0007669"/>
    <property type="project" value="UniProtKB-KW"/>
</dbReference>
<dbReference type="InterPro" id="IPR002919">
    <property type="entry name" value="TIL_dom"/>
</dbReference>
<comment type="caution">
    <text evidence="6">The sequence shown here is derived from an EMBL/GenBank/DDBJ whole genome shotgun (WGS) entry which is preliminary data.</text>
</comment>
<dbReference type="CDD" id="cd19941">
    <property type="entry name" value="TIL"/>
    <property type="match status" value="3"/>
</dbReference>
<dbReference type="SUPFAM" id="SSF57567">
    <property type="entry name" value="Serine protease inhibitors"/>
    <property type="match status" value="3"/>
</dbReference>
<dbReference type="PANTHER" id="PTHR23259:SF70">
    <property type="entry name" value="ACCESSORY GLAND PROTEIN ACP62F-RELATED"/>
    <property type="match status" value="1"/>
</dbReference>
<feature type="chain" id="PRO_5042964202" description="TIL domain-containing protein" evidence="4">
    <location>
        <begin position="27"/>
        <end position="304"/>
    </location>
</feature>
<dbReference type="Gene3D" id="2.10.25.10">
    <property type="entry name" value="Laminin"/>
    <property type="match status" value="4"/>
</dbReference>
<keyword evidence="3" id="KW-1015">Disulfide bond</keyword>
<evidence type="ECO:0000256" key="1">
    <source>
        <dbReference type="ARBA" id="ARBA00022690"/>
    </source>
</evidence>
<dbReference type="InterPro" id="IPR036084">
    <property type="entry name" value="Ser_inhib-like_sf"/>
</dbReference>
<evidence type="ECO:0000256" key="3">
    <source>
        <dbReference type="ARBA" id="ARBA00023157"/>
    </source>
</evidence>
<evidence type="ECO:0000256" key="4">
    <source>
        <dbReference type="SAM" id="SignalP"/>
    </source>
</evidence>
<evidence type="ECO:0000256" key="2">
    <source>
        <dbReference type="ARBA" id="ARBA00022900"/>
    </source>
</evidence>
<keyword evidence="7" id="KW-1185">Reference proteome</keyword>
<feature type="non-terminal residue" evidence="6">
    <location>
        <position position="304"/>
    </location>
</feature>
<evidence type="ECO:0000259" key="5">
    <source>
        <dbReference type="Pfam" id="PF01826"/>
    </source>
</evidence>
<evidence type="ECO:0000313" key="6">
    <source>
        <dbReference type="EMBL" id="GMR62202.1"/>
    </source>
</evidence>
<evidence type="ECO:0000313" key="7">
    <source>
        <dbReference type="Proteomes" id="UP001328107"/>
    </source>
</evidence>
<keyword evidence="2" id="KW-0722">Serine protease inhibitor</keyword>
<feature type="domain" description="TIL" evidence="5">
    <location>
        <begin position="138"/>
        <end position="192"/>
    </location>
</feature>
<name>A0AAN5IDE2_9BILA</name>